<dbReference type="SUPFAM" id="SSF51735">
    <property type="entry name" value="NAD(P)-binding Rossmann-fold domains"/>
    <property type="match status" value="1"/>
</dbReference>
<dbReference type="VEuPathDB" id="FungiDB:SPBR_02923"/>
<dbReference type="OrthoDB" id="1731983at2759"/>
<dbReference type="CDD" id="cd08948">
    <property type="entry name" value="5beta-POR_like_SDR_a"/>
    <property type="match status" value="1"/>
</dbReference>
<dbReference type="HOGENOM" id="CLU_030125_2_0_1"/>
<evidence type="ECO:0000313" key="2">
    <source>
        <dbReference type="EMBL" id="KIH92651.1"/>
    </source>
</evidence>
<proteinExistence type="predicted"/>
<dbReference type="Pfam" id="PF22917">
    <property type="entry name" value="PRISE"/>
    <property type="match status" value="1"/>
</dbReference>
<comment type="caution">
    <text evidence="2">The sequence shown here is derived from an EMBL/GenBank/DDBJ whole genome shotgun (WGS) entry which is preliminary data.</text>
</comment>
<reference evidence="2 3" key="1">
    <citation type="journal article" date="2014" name="BMC Genomics">
        <title>Comparative genomics of the major fungal agents of human and animal Sporotrichosis: Sporothrix schenckii and Sporothrix brasiliensis.</title>
        <authorList>
            <person name="Teixeira M.M."/>
            <person name="de Almeida L.G."/>
            <person name="Kubitschek-Barreira P."/>
            <person name="Alves F.L."/>
            <person name="Kioshima E.S."/>
            <person name="Abadio A.K."/>
            <person name="Fernandes L."/>
            <person name="Derengowski L.S."/>
            <person name="Ferreira K.S."/>
            <person name="Souza R.C."/>
            <person name="Ruiz J.C."/>
            <person name="de Andrade N.C."/>
            <person name="Paes H.C."/>
            <person name="Nicola A.M."/>
            <person name="Albuquerque P."/>
            <person name="Gerber A.L."/>
            <person name="Martins V.P."/>
            <person name="Peconick L.D."/>
            <person name="Neto A.V."/>
            <person name="Chaucanez C.B."/>
            <person name="Silva P.A."/>
            <person name="Cunha O.L."/>
            <person name="de Oliveira F.F."/>
            <person name="dos Santos T.C."/>
            <person name="Barros A.L."/>
            <person name="Soares M.A."/>
            <person name="de Oliveira L.M."/>
            <person name="Marini M.M."/>
            <person name="Villalobos-Duno H."/>
            <person name="Cunha M.M."/>
            <person name="de Hoog S."/>
            <person name="da Silveira J.F."/>
            <person name="Henrissat B."/>
            <person name="Nino-Vega G.A."/>
            <person name="Cisalpino P.S."/>
            <person name="Mora-Montes H.M."/>
            <person name="Almeida S.R."/>
            <person name="Stajich J.E."/>
            <person name="Lopes-Bezerra L.M."/>
            <person name="Vasconcelos A.T."/>
            <person name="Felipe M.S."/>
        </authorList>
    </citation>
    <scope>NUCLEOTIDE SEQUENCE [LARGE SCALE GENOMIC DNA]</scope>
    <source>
        <strain evidence="2 3">5110</strain>
    </source>
</reference>
<dbReference type="InterPro" id="IPR055222">
    <property type="entry name" value="PRISE-like_Rossmann-fold"/>
</dbReference>
<evidence type="ECO:0000259" key="1">
    <source>
        <dbReference type="Pfam" id="PF22917"/>
    </source>
</evidence>
<dbReference type="PANTHER" id="PTHR32487:SF8">
    <property type="entry name" value="NAD-DEPENDENT EPIMERASE_DEHYDRATASE DOMAIN-CONTAINING PROTEIN"/>
    <property type="match status" value="1"/>
</dbReference>
<dbReference type="Gene3D" id="3.40.50.720">
    <property type="entry name" value="NAD(P)-binding Rossmann-like Domain"/>
    <property type="match status" value="1"/>
</dbReference>
<dbReference type="EMBL" id="AWTV01000006">
    <property type="protein sequence ID" value="KIH92651.1"/>
    <property type="molecule type" value="Genomic_DNA"/>
</dbReference>
<dbReference type="RefSeq" id="XP_040620661.1">
    <property type="nucleotide sequence ID" value="XM_040761226.1"/>
</dbReference>
<sequence length="397" mass="45152">MAAPKYALVFGASGVTGWAFVNEVLNDYPKKGTFGGVIALANRPLTLEQSRWPKDDRLTIVTGIDLLQGSQEDLEKTMKAKIPNLDKVTDHLFFAYKANTDDKVQNEENTDMFKRAVLATDHLCPNLETVVLQTGAKQYGCHLLSNRPARFVPPFKEDLPFLEPPASDGLFYLPQMDFVRAYAKDKKWGWIDTRPDIIIGFVPNQNFFSLGSSIGFFLSLYREINGAGAECPFPGTAKSWATKSIDSSAEMIARQTLHVQLSDRYRFAKGESFNVADARTPRTWETRWPDLCAYFGLKGVKKAEDNPIEVRTYIRQNMDVWNGMEVKYGLQSGHADSPRIHPGFEYFLITQFDQDRQYDMTKMYDVAGFQEERDTTKAWGRVFDHMRAAKILPSEFK</sequence>
<dbReference type="Proteomes" id="UP000031575">
    <property type="component" value="Unassembled WGS sequence"/>
</dbReference>
<dbReference type="PANTHER" id="PTHR32487">
    <property type="entry name" value="3-OXO-DELTA(4,5)-STEROID 5-BETA-REDUCTASE"/>
    <property type="match status" value="1"/>
</dbReference>
<organism evidence="2 3">
    <name type="scientific">Sporothrix brasiliensis 5110</name>
    <dbReference type="NCBI Taxonomy" id="1398154"/>
    <lineage>
        <taxon>Eukaryota</taxon>
        <taxon>Fungi</taxon>
        <taxon>Dikarya</taxon>
        <taxon>Ascomycota</taxon>
        <taxon>Pezizomycotina</taxon>
        <taxon>Sordariomycetes</taxon>
        <taxon>Sordariomycetidae</taxon>
        <taxon>Ophiostomatales</taxon>
        <taxon>Ophiostomataceae</taxon>
        <taxon>Sporothrix</taxon>
    </lineage>
</organism>
<gene>
    <name evidence="2" type="ORF">SPBR_02923</name>
</gene>
<keyword evidence="3" id="KW-1185">Reference proteome</keyword>
<name>A0A0C2IU68_9PEZI</name>
<evidence type="ECO:0000313" key="3">
    <source>
        <dbReference type="Proteomes" id="UP000031575"/>
    </source>
</evidence>
<feature type="domain" description="PRISE-like Rossmann-fold" evidence="1">
    <location>
        <begin position="7"/>
        <end position="393"/>
    </location>
</feature>
<dbReference type="GeneID" id="63676147"/>
<dbReference type="AlphaFoldDB" id="A0A0C2IU68"/>
<accession>A0A0C2IU68</accession>
<dbReference type="InterPro" id="IPR036291">
    <property type="entry name" value="NAD(P)-bd_dom_sf"/>
</dbReference>
<protein>
    <submittedName>
        <fullName evidence="2">SirQ</fullName>
    </submittedName>
</protein>